<evidence type="ECO:0000313" key="1">
    <source>
        <dbReference type="EMBL" id="TFK67315.1"/>
    </source>
</evidence>
<dbReference type="Proteomes" id="UP000308600">
    <property type="component" value="Unassembled WGS sequence"/>
</dbReference>
<evidence type="ECO:0000313" key="2">
    <source>
        <dbReference type="Proteomes" id="UP000308600"/>
    </source>
</evidence>
<gene>
    <name evidence="1" type="ORF">BDN72DRAFT_107994</name>
</gene>
<organism evidence="1 2">
    <name type="scientific">Pluteus cervinus</name>
    <dbReference type="NCBI Taxonomy" id="181527"/>
    <lineage>
        <taxon>Eukaryota</taxon>
        <taxon>Fungi</taxon>
        <taxon>Dikarya</taxon>
        <taxon>Basidiomycota</taxon>
        <taxon>Agaricomycotina</taxon>
        <taxon>Agaricomycetes</taxon>
        <taxon>Agaricomycetidae</taxon>
        <taxon>Agaricales</taxon>
        <taxon>Pluteineae</taxon>
        <taxon>Pluteaceae</taxon>
        <taxon>Pluteus</taxon>
    </lineage>
</organism>
<accession>A0ACD3ANG9</accession>
<dbReference type="EMBL" id="ML208379">
    <property type="protein sequence ID" value="TFK67315.1"/>
    <property type="molecule type" value="Genomic_DNA"/>
</dbReference>
<keyword evidence="2" id="KW-1185">Reference proteome</keyword>
<proteinExistence type="predicted"/>
<name>A0ACD3ANG9_9AGAR</name>
<reference evidence="1 2" key="1">
    <citation type="journal article" date="2019" name="Nat. Ecol. Evol.">
        <title>Megaphylogeny resolves global patterns of mushroom evolution.</title>
        <authorList>
            <person name="Varga T."/>
            <person name="Krizsan K."/>
            <person name="Foldi C."/>
            <person name="Dima B."/>
            <person name="Sanchez-Garcia M."/>
            <person name="Sanchez-Ramirez S."/>
            <person name="Szollosi G.J."/>
            <person name="Szarkandi J.G."/>
            <person name="Papp V."/>
            <person name="Albert L."/>
            <person name="Andreopoulos W."/>
            <person name="Angelini C."/>
            <person name="Antonin V."/>
            <person name="Barry K.W."/>
            <person name="Bougher N.L."/>
            <person name="Buchanan P."/>
            <person name="Buyck B."/>
            <person name="Bense V."/>
            <person name="Catcheside P."/>
            <person name="Chovatia M."/>
            <person name="Cooper J."/>
            <person name="Damon W."/>
            <person name="Desjardin D."/>
            <person name="Finy P."/>
            <person name="Geml J."/>
            <person name="Haridas S."/>
            <person name="Hughes K."/>
            <person name="Justo A."/>
            <person name="Karasinski D."/>
            <person name="Kautmanova I."/>
            <person name="Kiss B."/>
            <person name="Kocsube S."/>
            <person name="Kotiranta H."/>
            <person name="LaButti K.M."/>
            <person name="Lechner B.E."/>
            <person name="Liimatainen K."/>
            <person name="Lipzen A."/>
            <person name="Lukacs Z."/>
            <person name="Mihaltcheva S."/>
            <person name="Morgado L.N."/>
            <person name="Niskanen T."/>
            <person name="Noordeloos M.E."/>
            <person name="Ohm R.A."/>
            <person name="Ortiz-Santana B."/>
            <person name="Ovrebo C."/>
            <person name="Racz N."/>
            <person name="Riley R."/>
            <person name="Savchenko A."/>
            <person name="Shiryaev A."/>
            <person name="Soop K."/>
            <person name="Spirin V."/>
            <person name="Szebenyi C."/>
            <person name="Tomsovsky M."/>
            <person name="Tulloss R.E."/>
            <person name="Uehling J."/>
            <person name="Grigoriev I.V."/>
            <person name="Vagvolgyi C."/>
            <person name="Papp T."/>
            <person name="Martin F.M."/>
            <person name="Miettinen O."/>
            <person name="Hibbett D.S."/>
            <person name="Nagy L.G."/>
        </authorList>
    </citation>
    <scope>NUCLEOTIDE SEQUENCE [LARGE SCALE GENOMIC DNA]</scope>
    <source>
        <strain evidence="1 2">NL-1719</strain>
    </source>
</reference>
<sequence>MGFRTINCRRITGGSKPPQTSISSSSPSSQPQAIDDSVFTTSDHNTIVRFTCVRSSRSSRSLPSLVFIYLPLSGGYRRIAGGSKNPKTGVSSSFLPPKFWRPLPPSLQIIALLWESVSSHSSPLYAVSSCPSPQHLLLRSRSSTSPLSDGVCQ</sequence>
<protein>
    <submittedName>
        <fullName evidence="1">Uncharacterized protein</fullName>
    </submittedName>
</protein>